<dbReference type="PANTHER" id="PTHR19305">
    <property type="entry name" value="SYNAPTOSOMAL ASSOCIATED PROTEIN"/>
    <property type="match status" value="1"/>
</dbReference>
<dbReference type="EMBL" id="JAGKQM010000006">
    <property type="protein sequence ID" value="KAH0921451.1"/>
    <property type="molecule type" value="Genomic_DNA"/>
</dbReference>
<evidence type="ECO:0000259" key="5">
    <source>
        <dbReference type="PROSITE" id="PS50192"/>
    </source>
</evidence>
<dbReference type="CDD" id="cd15841">
    <property type="entry name" value="SNARE_Qc"/>
    <property type="match status" value="1"/>
</dbReference>
<reference evidence="6 7" key="1">
    <citation type="submission" date="2021-05" db="EMBL/GenBank/DDBJ databases">
        <title>Genome Assembly of Synthetic Allotetraploid Brassica napus Reveals Homoeologous Exchanges between Subgenomes.</title>
        <authorList>
            <person name="Davis J.T."/>
        </authorList>
    </citation>
    <scope>NUCLEOTIDE SEQUENCE [LARGE SCALE GENOMIC DNA]</scope>
    <source>
        <strain evidence="7">cv. Da-Ae</strain>
        <tissue evidence="6">Seedling</tissue>
    </source>
</reference>
<feature type="region of interest" description="Disordered" evidence="4">
    <location>
        <begin position="1"/>
        <end position="57"/>
    </location>
</feature>
<dbReference type="SMART" id="SM00397">
    <property type="entry name" value="t_SNARE"/>
    <property type="match status" value="1"/>
</dbReference>
<keyword evidence="1" id="KW-0813">Transport</keyword>
<evidence type="ECO:0000313" key="6">
    <source>
        <dbReference type="EMBL" id="KAH0921451.1"/>
    </source>
</evidence>
<accession>A0ABQ8CWG9</accession>
<dbReference type="PANTHER" id="PTHR19305:SF40">
    <property type="entry name" value="SNAP25 HOMOLOGOUS PROTEIN SNAP30-RELATED"/>
    <property type="match status" value="1"/>
</dbReference>
<evidence type="ECO:0000256" key="1">
    <source>
        <dbReference type="ARBA" id="ARBA00022448"/>
    </source>
</evidence>
<dbReference type="SUPFAM" id="SSF58038">
    <property type="entry name" value="SNARE fusion complex"/>
    <property type="match status" value="1"/>
</dbReference>
<organism evidence="6 7">
    <name type="scientific">Brassica napus</name>
    <name type="common">Rape</name>
    <dbReference type="NCBI Taxonomy" id="3708"/>
    <lineage>
        <taxon>Eukaryota</taxon>
        <taxon>Viridiplantae</taxon>
        <taxon>Streptophyta</taxon>
        <taxon>Embryophyta</taxon>
        <taxon>Tracheophyta</taxon>
        <taxon>Spermatophyta</taxon>
        <taxon>Magnoliopsida</taxon>
        <taxon>eudicotyledons</taxon>
        <taxon>Gunneridae</taxon>
        <taxon>Pentapetalae</taxon>
        <taxon>rosids</taxon>
        <taxon>malvids</taxon>
        <taxon>Brassicales</taxon>
        <taxon>Brassicaceae</taxon>
        <taxon>Brassiceae</taxon>
        <taxon>Brassica</taxon>
    </lineage>
</organism>
<keyword evidence="2" id="KW-0653">Protein transport</keyword>
<gene>
    <name evidence="6" type="ORF">HID58_021469</name>
</gene>
<proteinExistence type="predicted"/>
<evidence type="ECO:0000256" key="4">
    <source>
        <dbReference type="SAM" id="MobiDB-lite"/>
    </source>
</evidence>
<name>A0ABQ8CWG9_BRANA</name>
<dbReference type="PROSITE" id="PS50192">
    <property type="entry name" value="T_SNARE"/>
    <property type="match status" value="1"/>
</dbReference>
<sequence length="112" mass="12561">MLNDKQQATSYMHATPKENISSNINRRRSARETRFGCARTIEQPTATQEKAKQDDGLSDLSDILGDLKGMAIDMGSELDKQNKALDHLDDDIDELNSRVKGANQRAYHLLSK</sequence>
<keyword evidence="7" id="KW-1185">Reference proteome</keyword>
<evidence type="ECO:0000256" key="3">
    <source>
        <dbReference type="SAM" id="Coils"/>
    </source>
</evidence>
<feature type="coiled-coil region" evidence="3">
    <location>
        <begin position="78"/>
        <end position="105"/>
    </location>
</feature>
<evidence type="ECO:0000256" key="2">
    <source>
        <dbReference type="ARBA" id="ARBA00022927"/>
    </source>
</evidence>
<comment type="caution">
    <text evidence="6">The sequence shown here is derived from an EMBL/GenBank/DDBJ whole genome shotgun (WGS) entry which is preliminary data.</text>
</comment>
<feature type="domain" description="T-SNARE coiled-coil homology" evidence="5">
    <location>
        <begin position="47"/>
        <end position="109"/>
    </location>
</feature>
<dbReference type="InterPro" id="IPR000727">
    <property type="entry name" value="T_SNARE_dom"/>
</dbReference>
<evidence type="ECO:0000313" key="7">
    <source>
        <dbReference type="Proteomes" id="UP000824890"/>
    </source>
</evidence>
<feature type="compositionally biased region" description="Polar residues" evidence="4">
    <location>
        <begin position="1"/>
        <end position="12"/>
    </location>
</feature>
<dbReference type="Gene3D" id="1.20.5.110">
    <property type="match status" value="1"/>
</dbReference>
<protein>
    <recommendedName>
        <fullName evidence="5">t-SNARE coiled-coil homology domain-containing protein</fullName>
    </recommendedName>
</protein>
<dbReference type="Proteomes" id="UP000824890">
    <property type="component" value="Unassembled WGS sequence"/>
</dbReference>
<keyword evidence="3" id="KW-0175">Coiled coil</keyword>